<feature type="region of interest" description="Disordered" evidence="2">
    <location>
        <begin position="54"/>
        <end position="79"/>
    </location>
</feature>
<dbReference type="Gene3D" id="4.10.320.10">
    <property type="entry name" value="E3-binding domain"/>
    <property type="match status" value="1"/>
</dbReference>
<dbReference type="InterPro" id="IPR055370">
    <property type="entry name" value="Lsr2_DNA-bd"/>
</dbReference>
<keyword evidence="1" id="KW-0238">DNA-binding</keyword>
<dbReference type="GO" id="GO:0016746">
    <property type="term" value="F:acyltransferase activity"/>
    <property type="evidence" value="ECO:0007669"/>
    <property type="project" value="InterPro"/>
</dbReference>
<accession>A0A5B2XT42</accession>
<sequence>MAQKTIVELIDDLDGGTAEENVAFGLDGVQYSIDLSAKNAGKLRKSLAPYVDKARRAGGRKQRGAGTSSTVKAGGDREQNQAIREWARSNGHEISDRGRIPQELVLRFQAAHGS</sequence>
<keyword evidence="6" id="KW-1185">Reference proteome</keyword>
<dbReference type="EMBL" id="VUOB01000001">
    <property type="protein sequence ID" value="KAA2267078.1"/>
    <property type="molecule type" value="Genomic_DNA"/>
</dbReference>
<dbReference type="Pfam" id="PF23359">
    <property type="entry name" value="Lsr2_DNA-bd"/>
    <property type="match status" value="1"/>
</dbReference>
<dbReference type="InterPro" id="IPR042261">
    <property type="entry name" value="Lsr2-like_dimerization"/>
</dbReference>
<comment type="caution">
    <text evidence="5">The sequence shown here is derived from an EMBL/GenBank/DDBJ whole genome shotgun (WGS) entry which is preliminary data.</text>
</comment>
<evidence type="ECO:0000259" key="4">
    <source>
        <dbReference type="Pfam" id="PF23359"/>
    </source>
</evidence>
<evidence type="ECO:0000313" key="5">
    <source>
        <dbReference type="EMBL" id="KAA2267078.1"/>
    </source>
</evidence>
<evidence type="ECO:0000313" key="6">
    <source>
        <dbReference type="Proteomes" id="UP000323454"/>
    </source>
</evidence>
<organism evidence="5 6">
    <name type="scientific">Solihabitans fulvus</name>
    <dbReference type="NCBI Taxonomy" id="1892852"/>
    <lineage>
        <taxon>Bacteria</taxon>
        <taxon>Bacillati</taxon>
        <taxon>Actinomycetota</taxon>
        <taxon>Actinomycetes</taxon>
        <taxon>Pseudonocardiales</taxon>
        <taxon>Pseudonocardiaceae</taxon>
        <taxon>Solihabitans</taxon>
    </lineage>
</organism>
<dbReference type="Proteomes" id="UP000323454">
    <property type="component" value="Unassembled WGS sequence"/>
</dbReference>
<dbReference type="InterPro" id="IPR036625">
    <property type="entry name" value="E3-bd_dom_sf"/>
</dbReference>
<dbReference type="AlphaFoldDB" id="A0A5B2XT42"/>
<evidence type="ECO:0000256" key="1">
    <source>
        <dbReference type="ARBA" id="ARBA00023125"/>
    </source>
</evidence>
<feature type="domain" description="Lsr2 DNA-binding" evidence="4">
    <location>
        <begin position="76"/>
        <end position="111"/>
    </location>
</feature>
<name>A0A5B2XT42_9PSEU</name>
<dbReference type="InterPro" id="IPR024412">
    <property type="entry name" value="Lsr2_dim_dom"/>
</dbReference>
<reference evidence="5 6" key="1">
    <citation type="submission" date="2019-09" db="EMBL/GenBank/DDBJ databases">
        <title>Goodfellowia gen. nov., a new genus of the Pseudonocardineae related to Actinoalloteichus, containing Goodfellowia coeruleoviolacea gen. nov., comb. nov. gen. nov., comb. nov.</title>
        <authorList>
            <person name="Labeda D."/>
        </authorList>
    </citation>
    <scope>NUCLEOTIDE SEQUENCE [LARGE SCALE GENOMIC DNA]</scope>
    <source>
        <strain evidence="5 6">AN110305</strain>
    </source>
</reference>
<dbReference type="Gene3D" id="3.30.60.230">
    <property type="entry name" value="Lsr2, dimerization domain"/>
    <property type="match status" value="1"/>
</dbReference>
<proteinExistence type="predicted"/>
<dbReference type="OrthoDB" id="4113332at2"/>
<feature type="domain" description="Lsr2 dimerization" evidence="3">
    <location>
        <begin position="1"/>
        <end position="58"/>
    </location>
</feature>
<protein>
    <submittedName>
        <fullName evidence="5">Lsr2 family protein</fullName>
    </submittedName>
</protein>
<evidence type="ECO:0000259" key="3">
    <source>
        <dbReference type="Pfam" id="PF11774"/>
    </source>
</evidence>
<dbReference type="RefSeq" id="WP_149847387.1">
    <property type="nucleotide sequence ID" value="NZ_VUOB01000001.1"/>
</dbReference>
<gene>
    <name evidence="5" type="ORF">F0L68_00670</name>
</gene>
<dbReference type="Pfam" id="PF11774">
    <property type="entry name" value="Lsr2"/>
    <property type="match status" value="1"/>
</dbReference>
<dbReference type="GO" id="GO:0003677">
    <property type="term" value="F:DNA binding"/>
    <property type="evidence" value="ECO:0007669"/>
    <property type="project" value="UniProtKB-KW"/>
</dbReference>
<evidence type="ECO:0000256" key="2">
    <source>
        <dbReference type="SAM" id="MobiDB-lite"/>
    </source>
</evidence>
<reference evidence="5 6" key="2">
    <citation type="submission" date="2019-09" db="EMBL/GenBank/DDBJ databases">
        <authorList>
            <person name="Jin C."/>
        </authorList>
    </citation>
    <scope>NUCLEOTIDE SEQUENCE [LARGE SCALE GENOMIC DNA]</scope>
    <source>
        <strain evidence="5 6">AN110305</strain>
    </source>
</reference>